<accession>A0AAD7GJ48</accession>
<name>A0AAD7GJ48_MYCRO</name>
<comment type="caution">
    <text evidence="2">The sequence shown here is derived from an EMBL/GenBank/DDBJ whole genome shotgun (WGS) entry which is preliminary data.</text>
</comment>
<evidence type="ECO:0000256" key="1">
    <source>
        <dbReference type="SAM" id="Phobius"/>
    </source>
</evidence>
<keyword evidence="1" id="KW-0472">Membrane</keyword>
<protein>
    <submittedName>
        <fullName evidence="2">Uncharacterized protein</fullName>
    </submittedName>
</protein>
<dbReference type="Proteomes" id="UP001221757">
    <property type="component" value="Unassembled WGS sequence"/>
</dbReference>
<proteinExistence type="predicted"/>
<sequence length="71" mass="7891">MLMILLFAEQRGLLLPSSFFASFLIFLIFSLPSPFPSCSSSHRLSGPARSLCRNLRGVGGIFNDIRYVIPD</sequence>
<reference evidence="2" key="1">
    <citation type="submission" date="2023-03" db="EMBL/GenBank/DDBJ databases">
        <title>Massive genome expansion in bonnet fungi (Mycena s.s.) driven by repeated elements and novel gene families across ecological guilds.</title>
        <authorList>
            <consortium name="Lawrence Berkeley National Laboratory"/>
            <person name="Harder C.B."/>
            <person name="Miyauchi S."/>
            <person name="Viragh M."/>
            <person name="Kuo A."/>
            <person name="Thoen E."/>
            <person name="Andreopoulos B."/>
            <person name="Lu D."/>
            <person name="Skrede I."/>
            <person name="Drula E."/>
            <person name="Henrissat B."/>
            <person name="Morin E."/>
            <person name="Kohler A."/>
            <person name="Barry K."/>
            <person name="LaButti K."/>
            <person name="Morin E."/>
            <person name="Salamov A."/>
            <person name="Lipzen A."/>
            <person name="Mereny Z."/>
            <person name="Hegedus B."/>
            <person name="Baldrian P."/>
            <person name="Stursova M."/>
            <person name="Weitz H."/>
            <person name="Taylor A."/>
            <person name="Grigoriev I.V."/>
            <person name="Nagy L.G."/>
            <person name="Martin F."/>
            <person name="Kauserud H."/>
        </authorList>
    </citation>
    <scope>NUCLEOTIDE SEQUENCE</scope>
    <source>
        <strain evidence="2">CBHHK067</strain>
    </source>
</reference>
<keyword evidence="3" id="KW-1185">Reference proteome</keyword>
<organism evidence="2 3">
    <name type="scientific">Mycena rosella</name>
    <name type="common">Pink bonnet</name>
    <name type="synonym">Agaricus rosellus</name>
    <dbReference type="NCBI Taxonomy" id="1033263"/>
    <lineage>
        <taxon>Eukaryota</taxon>
        <taxon>Fungi</taxon>
        <taxon>Dikarya</taxon>
        <taxon>Basidiomycota</taxon>
        <taxon>Agaricomycotina</taxon>
        <taxon>Agaricomycetes</taxon>
        <taxon>Agaricomycetidae</taxon>
        <taxon>Agaricales</taxon>
        <taxon>Marasmiineae</taxon>
        <taxon>Mycenaceae</taxon>
        <taxon>Mycena</taxon>
    </lineage>
</organism>
<dbReference type="EMBL" id="JARKIE010000065">
    <property type="protein sequence ID" value="KAJ7690409.1"/>
    <property type="molecule type" value="Genomic_DNA"/>
</dbReference>
<dbReference type="AlphaFoldDB" id="A0AAD7GJ48"/>
<evidence type="ECO:0000313" key="3">
    <source>
        <dbReference type="Proteomes" id="UP001221757"/>
    </source>
</evidence>
<gene>
    <name evidence="2" type="ORF">B0H17DRAFT_1065207</name>
</gene>
<keyword evidence="1" id="KW-0812">Transmembrane</keyword>
<feature type="transmembrane region" description="Helical" evidence="1">
    <location>
        <begin position="12"/>
        <end position="31"/>
    </location>
</feature>
<keyword evidence="1" id="KW-1133">Transmembrane helix</keyword>
<evidence type="ECO:0000313" key="2">
    <source>
        <dbReference type="EMBL" id="KAJ7690409.1"/>
    </source>
</evidence>